<dbReference type="GeneID" id="17267452"/>
<organism evidence="2 3">
    <name type="scientific">Emiliania huxleyi (strain CCMP1516)</name>
    <dbReference type="NCBI Taxonomy" id="280463"/>
    <lineage>
        <taxon>Eukaryota</taxon>
        <taxon>Haptista</taxon>
        <taxon>Haptophyta</taxon>
        <taxon>Prymnesiophyceae</taxon>
        <taxon>Isochrysidales</taxon>
        <taxon>Noelaerhabdaceae</taxon>
        <taxon>Emiliania</taxon>
    </lineage>
</organism>
<feature type="compositionally biased region" description="Basic and acidic residues" evidence="1">
    <location>
        <begin position="8"/>
        <end position="22"/>
    </location>
</feature>
<dbReference type="Proteomes" id="UP000013827">
    <property type="component" value="Unassembled WGS sequence"/>
</dbReference>
<evidence type="ECO:0000313" key="2">
    <source>
        <dbReference type="EnsemblProtists" id="EOD13528"/>
    </source>
</evidence>
<evidence type="ECO:0000313" key="3">
    <source>
        <dbReference type="Proteomes" id="UP000013827"/>
    </source>
</evidence>
<reference evidence="2" key="2">
    <citation type="submission" date="2024-10" db="UniProtKB">
        <authorList>
            <consortium name="EnsemblProtists"/>
        </authorList>
    </citation>
    <scope>IDENTIFICATION</scope>
</reference>
<dbReference type="KEGG" id="ehx:EMIHUDRAFT_212630"/>
<feature type="region of interest" description="Disordered" evidence="1">
    <location>
        <begin position="1"/>
        <end position="31"/>
    </location>
</feature>
<dbReference type="GeneID" id="17259664"/>
<accession>A0A0D3IQJ3</accession>
<dbReference type="RefSeq" id="XP_005774341.1">
    <property type="nucleotide sequence ID" value="XM_005774284.1"/>
</dbReference>
<dbReference type="HOGENOM" id="CLU_1996879_0_0_1"/>
<dbReference type="RefSeq" id="XP_005765957.1">
    <property type="nucleotide sequence ID" value="XM_005765900.1"/>
</dbReference>
<keyword evidence="3" id="KW-1185">Reference proteome</keyword>
<proteinExistence type="predicted"/>
<dbReference type="EnsemblProtists" id="EOD13528">
    <property type="protein sequence ID" value="EOD13528"/>
    <property type="gene ID" value="EMIHUDRAFT_212630"/>
</dbReference>
<dbReference type="PaxDb" id="2903-EOD13528"/>
<reference evidence="3" key="1">
    <citation type="journal article" date="2013" name="Nature">
        <title>Pan genome of the phytoplankton Emiliania underpins its global distribution.</title>
        <authorList>
            <person name="Read B.A."/>
            <person name="Kegel J."/>
            <person name="Klute M.J."/>
            <person name="Kuo A."/>
            <person name="Lefebvre S.C."/>
            <person name="Maumus F."/>
            <person name="Mayer C."/>
            <person name="Miller J."/>
            <person name="Monier A."/>
            <person name="Salamov A."/>
            <person name="Young J."/>
            <person name="Aguilar M."/>
            <person name="Claverie J.M."/>
            <person name="Frickenhaus S."/>
            <person name="Gonzalez K."/>
            <person name="Herman E.K."/>
            <person name="Lin Y.C."/>
            <person name="Napier J."/>
            <person name="Ogata H."/>
            <person name="Sarno A.F."/>
            <person name="Shmutz J."/>
            <person name="Schroeder D."/>
            <person name="de Vargas C."/>
            <person name="Verret F."/>
            <person name="von Dassow P."/>
            <person name="Valentin K."/>
            <person name="Van de Peer Y."/>
            <person name="Wheeler G."/>
            <person name="Dacks J.B."/>
            <person name="Delwiche C.F."/>
            <person name="Dyhrman S.T."/>
            <person name="Glockner G."/>
            <person name="John U."/>
            <person name="Richards T."/>
            <person name="Worden A.Z."/>
            <person name="Zhang X."/>
            <person name="Grigoriev I.V."/>
            <person name="Allen A.E."/>
            <person name="Bidle K."/>
            <person name="Borodovsky M."/>
            <person name="Bowler C."/>
            <person name="Brownlee C."/>
            <person name="Cock J.M."/>
            <person name="Elias M."/>
            <person name="Gladyshev V.N."/>
            <person name="Groth M."/>
            <person name="Guda C."/>
            <person name="Hadaegh A."/>
            <person name="Iglesias-Rodriguez M.D."/>
            <person name="Jenkins J."/>
            <person name="Jones B.M."/>
            <person name="Lawson T."/>
            <person name="Leese F."/>
            <person name="Lindquist E."/>
            <person name="Lobanov A."/>
            <person name="Lomsadze A."/>
            <person name="Malik S.B."/>
            <person name="Marsh M.E."/>
            <person name="Mackinder L."/>
            <person name="Mock T."/>
            <person name="Mueller-Roeber B."/>
            <person name="Pagarete A."/>
            <person name="Parker M."/>
            <person name="Probert I."/>
            <person name="Quesneville H."/>
            <person name="Raines C."/>
            <person name="Rensing S.A."/>
            <person name="Riano-Pachon D.M."/>
            <person name="Richier S."/>
            <person name="Rokitta S."/>
            <person name="Shiraiwa Y."/>
            <person name="Soanes D.M."/>
            <person name="van der Giezen M."/>
            <person name="Wahlund T.M."/>
            <person name="Williams B."/>
            <person name="Wilson W."/>
            <person name="Wolfe G."/>
            <person name="Wurch L.L."/>
        </authorList>
    </citation>
    <scope>NUCLEOTIDE SEQUENCE</scope>
</reference>
<sequence length="125" mass="13399">MSASDTPEWARRLAQRERDQEASLRANSSAAAEADEVENAAGVLPWGGLRAALPPAVPSLTALALSTLAAHPELITDLSLTGRLDFRLACVFREAGHESLREAIEALDLVSAIPTHNTITRFKTL</sequence>
<protein>
    <submittedName>
        <fullName evidence="2">Uncharacterized protein</fullName>
    </submittedName>
</protein>
<name>A0A0D3IQJ3_EMIH1</name>
<dbReference type="EnsemblProtists" id="EOD21912">
    <property type="protein sequence ID" value="EOD21912"/>
    <property type="gene ID" value="EMIHUDRAFT_240750"/>
</dbReference>
<evidence type="ECO:0000256" key="1">
    <source>
        <dbReference type="SAM" id="MobiDB-lite"/>
    </source>
</evidence>
<dbReference type="AlphaFoldDB" id="A0A0D3IQJ3"/>
<dbReference type="KEGG" id="ehx:EMIHUDRAFT_240750"/>